<feature type="chain" id="PRO_5005572799" evidence="2">
    <location>
        <begin position="22"/>
        <end position="87"/>
    </location>
</feature>
<feature type="compositionally biased region" description="Polar residues" evidence="1">
    <location>
        <begin position="24"/>
        <end position="47"/>
    </location>
</feature>
<feature type="region of interest" description="Disordered" evidence="1">
    <location>
        <begin position="23"/>
        <end position="47"/>
    </location>
</feature>
<evidence type="ECO:0000256" key="1">
    <source>
        <dbReference type="SAM" id="MobiDB-lite"/>
    </source>
</evidence>
<evidence type="ECO:0000256" key="2">
    <source>
        <dbReference type="SAM" id="SignalP"/>
    </source>
</evidence>
<protein>
    <submittedName>
        <fullName evidence="3">Mitochondrial respiratory chain complexes assembly protein</fullName>
    </submittedName>
</protein>
<dbReference type="AlphaFoldDB" id="A0A0L7KU99"/>
<reference evidence="3 4" key="1">
    <citation type="journal article" date="2015" name="Genome Biol. Evol.">
        <title>The genome of winter moth (Operophtera brumata) provides a genomic perspective on sexual dimorphism and phenology.</title>
        <authorList>
            <person name="Derks M.F."/>
            <person name="Smit S."/>
            <person name="Salis L."/>
            <person name="Schijlen E."/>
            <person name="Bossers A."/>
            <person name="Mateman C."/>
            <person name="Pijl A.S."/>
            <person name="de Ridder D."/>
            <person name="Groenen M.A."/>
            <person name="Visser M.E."/>
            <person name="Megens H.J."/>
        </authorList>
    </citation>
    <scope>NUCLEOTIDE SEQUENCE [LARGE SCALE GENOMIC DNA]</scope>
    <source>
        <strain evidence="3">WM2013NL</strain>
        <tissue evidence="3">Head and thorax</tissue>
    </source>
</reference>
<feature type="signal peptide" evidence="2">
    <location>
        <begin position="1"/>
        <end position="21"/>
    </location>
</feature>
<evidence type="ECO:0000313" key="4">
    <source>
        <dbReference type="Proteomes" id="UP000037510"/>
    </source>
</evidence>
<sequence>MWNHSLRSLTRLASLLPHTGGALKTSSANSAQVSTGHRTGTYNTSSGDLGKTTFDNLLQKLSQKLKHQDTFISPVERLAVTLSLFSA</sequence>
<proteinExistence type="predicted"/>
<name>A0A0L7KU99_OPEBR</name>
<keyword evidence="2" id="KW-0732">Signal</keyword>
<comment type="caution">
    <text evidence="3">The sequence shown here is derived from an EMBL/GenBank/DDBJ whole genome shotgun (WGS) entry which is preliminary data.</text>
</comment>
<organism evidence="3 4">
    <name type="scientific">Operophtera brumata</name>
    <name type="common">Winter moth</name>
    <name type="synonym">Phalaena brumata</name>
    <dbReference type="NCBI Taxonomy" id="104452"/>
    <lineage>
        <taxon>Eukaryota</taxon>
        <taxon>Metazoa</taxon>
        <taxon>Ecdysozoa</taxon>
        <taxon>Arthropoda</taxon>
        <taxon>Hexapoda</taxon>
        <taxon>Insecta</taxon>
        <taxon>Pterygota</taxon>
        <taxon>Neoptera</taxon>
        <taxon>Endopterygota</taxon>
        <taxon>Lepidoptera</taxon>
        <taxon>Glossata</taxon>
        <taxon>Ditrysia</taxon>
        <taxon>Geometroidea</taxon>
        <taxon>Geometridae</taxon>
        <taxon>Larentiinae</taxon>
        <taxon>Operophtera</taxon>
    </lineage>
</organism>
<dbReference type="Proteomes" id="UP000037510">
    <property type="component" value="Unassembled WGS sequence"/>
</dbReference>
<dbReference type="EMBL" id="JTDY01005616">
    <property type="protein sequence ID" value="KOB66828.1"/>
    <property type="molecule type" value="Genomic_DNA"/>
</dbReference>
<accession>A0A0L7KU99</accession>
<gene>
    <name evidence="3" type="ORF">OBRU01_20715</name>
</gene>
<keyword evidence="4" id="KW-1185">Reference proteome</keyword>
<evidence type="ECO:0000313" key="3">
    <source>
        <dbReference type="EMBL" id="KOB66828.1"/>
    </source>
</evidence>